<accession>A0A1M6BQC8</accession>
<proteinExistence type="predicted"/>
<sequence length="103" mass="12306">MKEEKIIAPRKNANLTVAEIDRIIEMAWEDRTPFEAIEYQFGLPENEVIQLMRKELKRSSFNLWRKRVNSGVSQKHLHKRNPEISRFKCSRQRQITGNKIAKR</sequence>
<keyword evidence="2" id="KW-1185">Reference proteome</keyword>
<evidence type="ECO:0000313" key="2">
    <source>
        <dbReference type="Proteomes" id="UP000184488"/>
    </source>
</evidence>
<dbReference type="EMBL" id="FQZI01000001">
    <property type="protein sequence ID" value="SHI50919.1"/>
    <property type="molecule type" value="Genomic_DNA"/>
</dbReference>
<name>A0A1M6BQC8_9FLAO</name>
<dbReference type="STRING" id="415425.SAMN05444363_0887"/>
<dbReference type="NCBIfam" id="TIGR03643">
    <property type="entry name" value="TIGR03643 family protein"/>
    <property type="match status" value="1"/>
</dbReference>
<dbReference type="RefSeq" id="WP_073308901.1">
    <property type="nucleotide sequence ID" value="NZ_FQZI01000001.1"/>
</dbReference>
<dbReference type="InterPro" id="IPR019882">
    <property type="entry name" value="CHP03643"/>
</dbReference>
<gene>
    <name evidence="1" type="ORF">SAMN05444363_0887</name>
</gene>
<protein>
    <submittedName>
        <fullName evidence="1">TIGR03643 family protein</fullName>
    </submittedName>
</protein>
<evidence type="ECO:0000313" key="1">
    <source>
        <dbReference type="EMBL" id="SHI50919.1"/>
    </source>
</evidence>
<dbReference type="Pfam" id="PF10985">
    <property type="entry name" value="DUF2805"/>
    <property type="match status" value="1"/>
</dbReference>
<dbReference type="OrthoDB" id="289296at2"/>
<dbReference type="Proteomes" id="UP000184488">
    <property type="component" value="Unassembled WGS sequence"/>
</dbReference>
<dbReference type="AlphaFoldDB" id="A0A1M6BQC8"/>
<organism evidence="1 2">
    <name type="scientific">Flavobacterium terrae</name>
    <dbReference type="NCBI Taxonomy" id="415425"/>
    <lineage>
        <taxon>Bacteria</taxon>
        <taxon>Pseudomonadati</taxon>
        <taxon>Bacteroidota</taxon>
        <taxon>Flavobacteriia</taxon>
        <taxon>Flavobacteriales</taxon>
        <taxon>Flavobacteriaceae</taxon>
        <taxon>Flavobacterium</taxon>
    </lineage>
</organism>
<reference evidence="2" key="1">
    <citation type="submission" date="2016-11" db="EMBL/GenBank/DDBJ databases">
        <authorList>
            <person name="Varghese N."/>
            <person name="Submissions S."/>
        </authorList>
    </citation>
    <scope>NUCLEOTIDE SEQUENCE [LARGE SCALE GENOMIC DNA]</scope>
    <source>
        <strain evidence="2">DSM 18829</strain>
    </source>
</reference>